<dbReference type="InterPro" id="IPR000045">
    <property type="entry name" value="Prepilin_IV_endopep_pep"/>
</dbReference>
<evidence type="ECO:0000259" key="4">
    <source>
        <dbReference type="Pfam" id="PF01478"/>
    </source>
</evidence>
<keyword evidence="5" id="KW-0808">Transferase</keyword>
<dbReference type="GO" id="GO:0004190">
    <property type="term" value="F:aspartic-type endopeptidase activity"/>
    <property type="evidence" value="ECO:0007669"/>
    <property type="project" value="InterPro"/>
</dbReference>
<evidence type="ECO:0000313" key="5">
    <source>
        <dbReference type="EMBL" id="SFS86049.1"/>
    </source>
</evidence>
<keyword evidence="3" id="KW-0812">Transmembrane</keyword>
<evidence type="ECO:0000256" key="2">
    <source>
        <dbReference type="RuleBase" id="RU003793"/>
    </source>
</evidence>
<dbReference type="Proteomes" id="UP000198660">
    <property type="component" value="Unassembled WGS sequence"/>
</dbReference>
<feature type="domain" description="Prepilin type IV endopeptidase peptidase" evidence="4">
    <location>
        <begin position="11"/>
        <end position="117"/>
    </location>
</feature>
<proteinExistence type="inferred from homology"/>
<reference evidence="6" key="1">
    <citation type="submission" date="2016-10" db="EMBL/GenBank/DDBJ databases">
        <authorList>
            <person name="Varghese N."/>
            <person name="Submissions S."/>
        </authorList>
    </citation>
    <scope>NUCLEOTIDE SEQUENCE [LARGE SCALE GENOMIC DNA]</scope>
    <source>
        <strain evidence="6">DSM 45789</strain>
    </source>
</reference>
<keyword evidence="6" id="KW-1185">Reference proteome</keyword>
<accession>A0A1I6TA16</accession>
<dbReference type="EMBL" id="FPAA01000009">
    <property type="protein sequence ID" value="SFS86049.1"/>
    <property type="molecule type" value="Genomic_DNA"/>
</dbReference>
<dbReference type="RefSeq" id="WP_091837905.1">
    <property type="nucleotide sequence ID" value="NZ_FPAA01000009.1"/>
</dbReference>
<organism evidence="5 6">
    <name type="scientific">Marininema halotolerans</name>
    <dbReference type="NCBI Taxonomy" id="1155944"/>
    <lineage>
        <taxon>Bacteria</taxon>
        <taxon>Bacillati</taxon>
        <taxon>Bacillota</taxon>
        <taxon>Bacilli</taxon>
        <taxon>Bacillales</taxon>
        <taxon>Thermoactinomycetaceae</taxon>
        <taxon>Marininema</taxon>
    </lineage>
</organism>
<feature type="transmembrane region" description="Helical" evidence="3">
    <location>
        <begin position="131"/>
        <end position="152"/>
    </location>
</feature>
<dbReference type="PANTHER" id="PTHR30487">
    <property type="entry name" value="TYPE 4 PREPILIN-LIKE PROTEINS LEADER PEPTIDE-PROCESSING ENZYME"/>
    <property type="match status" value="1"/>
</dbReference>
<dbReference type="GO" id="GO:0032259">
    <property type="term" value="P:methylation"/>
    <property type="evidence" value="ECO:0007669"/>
    <property type="project" value="UniProtKB-KW"/>
</dbReference>
<keyword evidence="5" id="KW-0489">Methyltransferase</keyword>
<dbReference type="GO" id="GO:0006465">
    <property type="term" value="P:signal peptide processing"/>
    <property type="evidence" value="ECO:0007669"/>
    <property type="project" value="TreeGrafter"/>
</dbReference>
<feature type="transmembrane region" description="Helical" evidence="3">
    <location>
        <begin position="88"/>
        <end position="119"/>
    </location>
</feature>
<comment type="similarity">
    <text evidence="1 2">Belongs to the peptidase A24 family.</text>
</comment>
<dbReference type="AlphaFoldDB" id="A0A1I6TA16"/>
<feature type="transmembrane region" description="Helical" evidence="3">
    <location>
        <begin position="55"/>
        <end position="76"/>
    </location>
</feature>
<dbReference type="Pfam" id="PF01478">
    <property type="entry name" value="Peptidase_A24"/>
    <property type="match status" value="1"/>
</dbReference>
<evidence type="ECO:0000256" key="3">
    <source>
        <dbReference type="SAM" id="Phobius"/>
    </source>
</evidence>
<gene>
    <name evidence="5" type="ORF">SAMN05444972_109118</name>
</gene>
<dbReference type="Gene3D" id="1.20.120.1220">
    <property type="match status" value="1"/>
</dbReference>
<dbReference type="GO" id="GO:0005886">
    <property type="term" value="C:plasma membrane"/>
    <property type="evidence" value="ECO:0007669"/>
    <property type="project" value="TreeGrafter"/>
</dbReference>
<evidence type="ECO:0000256" key="1">
    <source>
        <dbReference type="ARBA" id="ARBA00005801"/>
    </source>
</evidence>
<feature type="transmembrane region" description="Helical" evidence="3">
    <location>
        <begin position="30"/>
        <end position="48"/>
    </location>
</feature>
<keyword evidence="3" id="KW-0472">Membrane</keyword>
<dbReference type="InterPro" id="IPR050882">
    <property type="entry name" value="Prepilin_peptidase/N-MTase"/>
</dbReference>
<dbReference type="PRINTS" id="PR00864">
    <property type="entry name" value="PREPILNPTASE"/>
</dbReference>
<keyword evidence="3" id="KW-1133">Transmembrane helix</keyword>
<dbReference type="OrthoDB" id="9789291at2"/>
<dbReference type="InterPro" id="IPR014032">
    <property type="entry name" value="Peptidase_A24A_bac"/>
</dbReference>
<dbReference type="PANTHER" id="PTHR30487:SF0">
    <property type="entry name" value="PREPILIN LEADER PEPTIDASE_N-METHYLTRANSFERASE-RELATED"/>
    <property type="match status" value="1"/>
</dbReference>
<dbReference type="GO" id="GO:0008168">
    <property type="term" value="F:methyltransferase activity"/>
    <property type="evidence" value="ECO:0007669"/>
    <property type="project" value="UniProtKB-KW"/>
</dbReference>
<evidence type="ECO:0000313" key="6">
    <source>
        <dbReference type="Proteomes" id="UP000198660"/>
    </source>
</evidence>
<sequence>MIQHLLFIGTLIILLLATWTDLRERLIYDRFVLSLLGWGFLLHCYEQFTEGSVPWLEYSLSAIGVFLGLAVIAILTGGRSIGGGDIKLFAAIAFALGLDALLLIFFISHLLGAFFAIFAKIKHRKDVDRKWEMPFAPFILAGVIITYGMVIWM</sequence>
<name>A0A1I6TA16_9BACL</name>
<protein>
    <submittedName>
        <fullName evidence="5">Leader peptidase (Prepilin peptidase) / N-methyltransferase</fullName>
    </submittedName>
</protein>